<dbReference type="AlphaFoldDB" id="A0A1I0P2Z0"/>
<organism evidence="3 4">
    <name type="scientific">Halobacterium jilantaiense</name>
    <dbReference type="NCBI Taxonomy" id="355548"/>
    <lineage>
        <taxon>Archaea</taxon>
        <taxon>Methanobacteriati</taxon>
        <taxon>Methanobacteriota</taxon>
        <taxon>Stenosarchaea group</taxon>
        <taxon>Halobacteria</taxon>
        <taxon>Halobacteriales</taxon>
        <taxon>Halobacteriaceae</taxon>
        <taxon>Halobacterium</taxon>
    </lineage>
</organism>
<evidence type="ECO:0000313" key="3">
    <source>
        <dbReference type="EMBL" id="SEW08702.1"/>
    </source>
</evidence>
<evidence type="ECO:0000259" key="2">
    <source>
        <dbReference type="Pfam" id="PF23951"/>
    </source>
</evidence>
<keyword evidence="4" id="KW-1185">Reference proteome</keyword>
<feature type="domain" description="DUF7282" evidence="2">
    <location>
        <begin position="385"/>
        <end position="488"/>
    </location>
</feature>
<feature type="compositionally biased region" description="Low complexity" evidence="1">
    <location>
        <begin position="497"/>
        <end position="514"/>
    </location>
</feature>
<dbReference type="STRING" id="355548.SAMN04487945_1362"/>
<evidence type="ECO:0000256" key="1">
    <source>
        <dbReference type="SAM" id="MobiDB-lite"/>
    </source>
</evidence>
<dbReference type="RefSeq" id="WP_089668594.1">
    <property type="nucleotide sequence ID" value="NZ_FOJA01000001.1"/>
</dbReference>
<dbReference type="InterPro" id="IPR055706">
    <property type="entry name" value="Slg1/2_DUF7282"/>
</dbReference>
<name>A0A1I0P2Z0_9EURY</name>
<reference evidence="3 4" key="1">
    <citation type="submission" date="2016-10" db="EMBL/GenBank/DDBJ databases">
        <authorList>
            <person name="de Groot N.N."/>
        </authorList>
    </citation>
    <scope>NUCLEOTIDE SEQUENCE [LARGE SCALE GENOMIC DNA]</scope>
    <source>
        <strain evidence="3 4">CGMCC 1.5337</strain>
    </source>
</reference>
<feature type="region of interest" description="Disordered" evidence="1">
    <location>
        <begin position="486"/>
        <end position="537"/>
    </location>
</feature>
<protein>
    <recommendedName>
        <fullName evidence="2">DUF7282 domain-containing protein</fullName>
    </recommendedName>
</protein>
<proteinExistence type="predicted"/>
<dbReference type="Pfam" id="PF23951">
    <property type="entry name" value="DUF7282"/>
    <property type="match status" value="1"/>
</dbReference>
<dbReference type="Proteomes" id="UP000198518">
    <property type="component" value="Unassembled WGS sequence"/>
</dbReference>
<sequence length="561" mass="58156">MERIAVAVVALLVVAAGVVAPVAATDPNDESASLGENYVTVTRGDSVDISVSHSTDANLTIGGSGDGFEVRIPLGGSGSNTITLDTYNTTSINPADFLSVDGAELKSAPIDQALEPGQYTLSVTVEGQELARGTLAVQPRTETTGKMGIAPDDLDFEEASVGEAFDAITERDTVARSDYAAVVVNESGLSWALPESGVDVRLNDDIDVTISELDPEPNTVAETYGRGQVDVVSRVGDTGEFAVLWDTTVPVTRNSNNTYELRLTLSASSNLVEEDETLVRERVRVVNPSVGLTGSPSFTLAPWDNGRLEVTGQTNLAPSTTLDVRALQEESPQKLWRNVVTVAEDGSFSTAFAFGTANVPGELPLWVLGHRSQSEETVSLTRADAALSFADQQADEQSVVVENVSLSHGGFVSITGNITGNGTSTVGVSRHLGAGDHGNVSVPLVDPLENETTLTATAVADANRNASLDDGDVAYEVDGTVVAANASVRPSPEPVDNTTTTTSASNNTTTAATTQRSLDTEESVPMTPNQASGGGSGGTVPLSPVLVVVALAASALLAGRE</sequence>
<accession>A0A1I0P2Z0</accession>
<evidence type="ECO:0000313" key="4">
    <source>
        <dbReference type="Proteomes" id="UP000198518"/>
    </source>
</evidence>
<dbReference type="EMBL" id="FOJA01000001">
    <property type="protein sequence ID" value="SEW08702.1"/>
    <property type="molecule type" value="Genomic_DNA"/>
</dbReference>
<gene>
    <name evidence="3" type="ORF">SAMN04487945_1362</name>
</gene>
<dbReference type="OrthoDB" id="239724at2157"/>